<comment type="caution">
    <text evidence="1">The sequence shown here is derived from an EMBL/GenBank/DDBJ whole genome shotgun (WGS) entry which is preliminary data.</text>
</comment>
<dbReference type="AlphaFoldDB" id="A0A3P1XRJ6"/>
<dbReference type="Pfam" id="PF19775">
    <property type="entry name" value="DUF6261"/>
    <property type="match status" value="1"/>
</dbReference>
<protein>
    <submittedName>
        <fullName evidence="1">Uncharacterized protein</fullName>
    </submittedName>
</protein>
<evidence type="ECO:0000313" key="1">
    <source>
        <dbReference type="EMBL" id="RRD61075.1"/>
    </source>
</evidence>
<reference evidence="1 2" key="1">
    <citation type="submission" date="2018-11" db="EMBL/GenBank/DDBJ databases">
        <title>Genomes From Bacteria Associated with the Canine Oral Cavity: a Test Case for Automated Genome-Based Taxonomic Assignment.</title>
        <authorList>
            <person name="Coil D.A."/>
            <person name="Jospin G."/>
            <person name="Darling A.E."/>
            <person name="Wallis C."/>
            <person name="Davis I.J."/>
            <person name="Harris S."/>
            <person name="Eisen J.A."/>
            <person name="Holcombe L.J."/>
            <person name="O'Flynn C."/>
        </authorList>
    </citation>
    <scope>NUCLEOTIDE SEQUENCE [LARGE SCALE GENOMIC DNA]</scope>
    <source>
        <strain evidence="1 2">OH2617_COT-023</strain>
    </source>
</reference>
<dbReference type="RefSeq" id="WP_124751476.1">
    <property type="nucleotide sequence ID" value="NZ_RQYS01000024.1"/>
</dbReference>
<dbReference type="EMBL" id="RQYS01000024">
    <property type="protein sequence ID" value="RRD61075.1"/>
    <property type="molecule type" value="Genomic_DNA"/>
</dbReference>
<dbReference type="InterPro" id="IPR046228">
    <property type="entry name" value="DUF6261"/>
</dbReference>
<dbReference type="Proteomes" id="UP000278609">
    <property type="component" value="Unassembled WGS sequence"/>
</dbReference>
<accession>A0A3P1XRJ6</accession>
<sequence length="248" mass="26980">MISKLKHSMRAAAVNTLTARIVEMYRTNGALAADPFLANTVNRAEARNIDLTTAIRQDKVLSVIEEADLRRDAPGRALFHFSRAYLLLEDFATPAARYAEVLGKYGTRIFDAAQDEETAYIDSLLQDLKAPDMSGVVTALPGVEKAVERLRSAQDAYKHTKAQYAQTVASEAARSTASEIRKEIVALLNTTLFPYVDALRLSNPGVYGAFAEAIDLLVDEANALIARRATIKAKPDGGETPPPAENEA</sequence>
<proteinExistence type="predicted"/>
<gene>
    <name evidence="1" type="ORF">EII40_06560</name>
</gene>
<organism evidence="1 2">
    <name type="scientific">Tannerella forsythia</name>
    <name type="common">Bacteroides forsythus</name>
    <dbReference type="NCBI Taxonomy" id="28112"/>
    <lineage>
        <taxon>Bacteria</taxon>
        <taxon>Pseudomonadati</taxon>
        <taxon>Bacteroidota</taxon>
        <taxon>Bacteroidia</taxon>
        <taxon>Bacteroidales</taxon>
        <taxon>Tannerellaceae</taxon>
        <taxon>Tannerella</taxon>
    </lineage>
</organism>
<dbReference type="OrthoDB" id="1122420at2"/>
<name>A0A3P1XRJ6_TANFO</name>
<evidence type="ECO:0000313" key="2">
    <source>
        <dbReference type="Proteomes" id="UP000278609"/>
    </source>
</evidence>